<evidence type="ECO:0000256" key="2">
    <source>
        <dbReference type="ARBA" id="ARBA00023134"/>
    </source>
</evidence>
<evidence type="ECO:0000313" key="5">
    <source>
        <dbReference type="WBParaSite" id="snap_masked-unitig_40892-processed-gene-0.0-mRNA-1"/>
    </source>
</evidence>
<dbReference type="InterPro" id="IPR003578">
    <property type="entry name" value="Small_GTPase_Rho"/>
</dbReference>
<proteinExistence type="predicted"/>
<dbReference type="Pfam" id="PF00071">
    <property type="entry name" value="Ras"/>
    <property type="match status" value="1"/>
</dbReference>
<dbReference type="InterPro" id="IPR005225">
    <property type="entry name" value="Small_GTP-bd"/>
</dbReference>
<feature type="region of interest" description="Disordered" evidence="3">
    <location>
        <begin position="129"/>
        <end position="160"/>
    </location>
</feature>
<dbReference type="CDD" id="cd00157">
    <property type="entry name" value="Rho"/>
    <property type="match status" value="1"/>
</dbReference>
<evidence type="ECO:0000256" key="3">
    <source>
        <dbReference type="SAM" id="MobiDB-lite"/>
    </source>
</evidence>
<keyword evidence="1" id="KW-0547">Nucleotide-binding</keyword>
<accession>A0A1I8JR70</accession>
<protein>
    <submittedName>
        <fullName evidence="5">Rho-related GTP-binding protein RhoV</fullName>
    </submittedName>
</protein>
<keyword evidence="4" id="KW-1185">Reference proteome</keyword>
<organism evidence="4 5">
    <name type="scientific">Macrostomum lignano</name>
    <dbReference type="NCBI Taxonomy" id="282301"/>
    <lineage>
        <taxon>Eukaryota</taxon>
        <taxon>Metazoa</taxon>
        <taxon>Spiralia</taxon>
        <taxon>Lophotrochozoa</taxon>
        <taxon>Platyhelminthes</taxon>
        <taxon>Rhabditophora</taxon>
        <taxon>Macrostomorpha</taxon>
        <taxon>Macrostomida</taxon>
        <taxon>Macrostomidae</taxon>
        <taxon>Macrostomum</taxon>
    </lineage>
</organism>
<dbReference type="AlphaFoldDB" id="A0A1I8JR70"/>
<evidence type="ECO:0000256" key="1">
    <source>
        <dbReference type="ARBA" id="ARBA00022741"/>
    </source>
</evidence>
<dbReference type="GO" id="GO:0005525">
    <property type="term" value="F:GTP binding"/>
    <property type="evidence" value="ECO:0007669"/>
    <property type="project" value="UniProtKB-KW"/>
</dbReference>
<dbReference type="WBParaSite" id="snap_masked-unitig_40892-processed-gene-0.0-mRNA-1">
    <property type="protein sequence ID" value="snap_masked-unitig_40892-processed-gene-0.0-mRNA-1"/>
    <property type="gene ID" value="snap_masked-unitig_40892-processed-gene-0.0"/>
</dbReference>
<dbReference type="InterPro" id="IPR001806">
    <property type="entry name" value="Small_GTPase"/>
</dbReference>
<dbReference type="InterPro" id="IPR027417">
    <property type="entry name" value="P-loop_NTPase"/>
</dbReference>
<dbReference type="GO" id="GO:0003924">
    <property type="term" value="F:GTPase activity"/>
    <property type="evidence" value="ECO:0007669"/>
    <property type="project" value="InterPro"/>
</dbReference>
<name>A0A1I8JR70_9PLAT</name>
<sequence length="329" mass="36672">MEPWAKTCLLIAYATGQFPEEYIPTVFDTYSANVMVQQRSVSLCLWGHSRLYDLFYPTEGQEEYDQLRVLSYPQTDVMIVCFALDNPVSCDNRPLQVGARELKRHAPKAPILLVGTKKDLREDSATLDRLRQKGKSPVTAARAKPGQRRSEPPATWSGSSRLQSDVKSVLMRRSDWLCGRANGDCGSAEQRRQRELVLYHDVLIIRPLKWRLFLACNRCCQSRDNLPYLTYAAQRLILLPSRSNKIARTSACGNRHETLAIPRGRQAAGVARSSVGQNLLADPSSVPTSKYGSLGRVPLELVAHVKLGADVVTADRVVQGEADNHDIGL</sequence>
<dbReference type="GO" id="GO:0007264">
    <property type="term" value="P:small GTPase-mediated signal transduction"/>
    <property type="evidence" value="ECO:0007669"/>
    <property type="project" value="InterPro"/>
</dbReference>
<dbReference type="PRINTS" id="PR00449">
    <property type="entry name" value="RASTRNSFRMNG"/>
</dbReference>
<dbReference type="SMART" id="SM00174">
    <property type="entry name" value="RHO"/>
    <property type="match status" value="1"/>
</dbReference>
<keyword evidence="2" id="KW-0342">GTP-binding</keyword>
<dbReference type="SUPFAM" id="SSF52540">
    <property type="entry name" value="P-loop containing nucleoside triphosphate hydrolases"/>
    <property type="match status" value="1"/>
</dbReference>
<dbReference type="PANTHER" id="PTHR24072">
    <property type="entry name" value="RHO FAMILY GTPASE"/>
    <property type="match status" value="1"/>
</dbReference>
<evidence type="ECO:0000313" key="4">
    <source>
        <dbReference type="Proteomes" id="UP000095280"/>
    </source>
</evidence>
<reference evidence="5" key="1">
    <citation type="submission" date="2016-11" db="UniProtKB">
        <authorList>
            <consortium name="WormBaseParasite"/>
        </authorList>
    </citation>
    <scope>IDENTIFICATION</scope>
</reference>
<dbReference type="Gene3D" id="3.40.50.300">
    <property type="entry name" value="P-loop containing nucleotide triphosphate hydrolases"/>
    <property type="match status" value="1"/>
</dbReference>
<dbReference type="Proteomes" id="UP000095280">
    <property type="component" value="Unplaced"/>
</dbReference>
<dbReference type="NCBIfam" id="TIGR00231">
    <property type="entry name" value="small_GTP"/>
    <property type="match status" value="1"/>
</dbReference>
<dbReference type="PROSITE" id="PS51420">
    <property type="entry name" value="RHO"/>
    <property type="match status" value="1"/>
</dbReference>